<comment type="caution">
    <text evidence="1">The sequence shown here is derived from an EMBL/GenBank/DDBJ whole genome shotgun (WGS) entry which is preliminary data.</text>
</comment>
<organism evidence="1 2">
    <name type="scientific">Necator americanus</name>
    <name type="common">Human hookworm</name>
    <dbReference type="NCBI Taxonomy" id="51031"/>
    <lineage>
        <taxon>Eukaryota</taxon>
        <taxon>Metazoa</taxon>
        <taxon>Ecdysozoa</taxon>
        <taxon>Nematoda</taxon>
        <taxon>Chromadorea</taxon>
        <taxon>Rhabditida</taxon>
        <taxon>Rhabditina</taxon>
        <taxon>Rhabditomorpha</taxon>
        <taxon>Strongyloidea</taxon>
        <taxon>Ancylostomatidae</taxon>
        <taxon>Bunostominae</taxon>
        <taxon>Necator</taxon>
    </lineage>
</organism>
<name>A0ABR1ENS8_NECAM</name>
<gene>
    <name evidence="1" type="primary">Necator_chrX.g24727</name>
    <name evidence="1" type="ORF">RB195_024562</name>
</gene>
<evidence type="ECO:0000313" key="2">
    <source>
        <dbReference type="Proteomes" id="UP001303046"/>
    </source>
</evidence>
<reference evidence="1 2" key="1">
    <citation type="submission" date="2023-08" db="EMBL/GenBank/DDBJ databases">
        <title>A Necator americanus chromosomal reference genome.</title>
        <authorList>
            <person name="Ilik V."/>
            <person name="Petrzelkova K.J."/>
            <person name="Pardy F."/>
            <person name="Fuh T."/>
            <person name="Niatou-Singa F.S."/>
            <person name="Gouil Q."/>
            <person name="Baker L."/>
            <person name="Ritchie M.E."/>
            <person name="Jex A.R."/>
            <person name="Gazzola D."/>
            <person name="Li H."/>
            <person name="Toshio Fujiwara R."/>
            <person name="Zhan B."/>
            <person name="Aroian R.V."/>
            <person name="Pafco B."/>
            <person name="Schwarz E.M."/>
        </authorList>
    </citation>
    <scope>NUCLEOTIDE SEQUENCE [LARGE SCALE GENOMIC DNA]</scope>
    <source>
        <strain evidence="1 2">Aroian</strain>
        <tissue evidence="1">Whole animal</tissue>
    </source>
</reference>
<keyword evidence="2" id="KW-1185">Reference proteome</keyword>
<dbReference type="EMBL" id="JAVFWL010000006">
    <property type="protein sequence ID" value="KAK6764288.1"/>
    <property type="molecule type" value="Genomic_DNA"/>
</dbReference>
<accession>A0ABR1ENS8</accession>
<evidence type="ECO:0000313" key="1">
    <source>
        <dbReference type="EMBL" id="KAK6764288.1"/>
    </source>
</evidence>
<proteinExistence type="predicted"/>
<sequence>MNDGTLDIRGKVPRNEGGVGFVVYPPVVHFVDFHEILSPHLAILRLRPLRQKPTSIIDWNSPTPTADKYELDAFYEELEVVIISTTHPLQPIFITYFLISAQFFVSLWSEEHLRELSASRPLLTINTENLNVSIVYPF</sequence>
<dbReference type="Proteomes" id="UP001303046">
    <property type="component" value="Unassembled WGS sequence"/>
</dbReference>
<protein>
    <submittedName>
        <fullName evidence="1">Uncharacterized protein</fullName>
    </submittedName>
</protein>